<reference evidence="3" key="1">
    <citation type="submission" date="2016-11" db="UniProtKB">
        <authorList>
            <consortium name="WormBaseParasite"/>
        </authorList>
    </citation>
    <scope>IDENTIFICATION</scope>
</reference>
<sequence>MRLCAFAIIRDHLLALNLVIIITIRVGLRLDSTSTRTSSTFWSRVEVEVEVRVRVRVENLESNANPNHDHSYSNIRLTLRRSVTMSVAPSTSLPRWKIMRKEINSRVVWWSLAISKLLLLNIALFTIYSVIRVIVLYKDTSKPC</sequence>
<keyword evidence="2" id="KW-1185">Reference proteome</keyword>
<evidence type="ECO:0000256" key="1">
    <source>
        <dbReference type="SAM" id="Phobius"/>
    </source>
</evidence>
<keyword evidence="1" id="KW-1133">Transmembrane helix</keyword>
<feature type="transmembrane region" description="Helical" evidence="1">
    <location>
        <begin position="107"/>
        <end position="131"/>
    </location>
</feature>
<keyword evidence="1" id="KW-0472">Membrane</keyword>
<dbReference type="AlphaFoldDB" id="A0A1I8A4M0"/>
<keyword evidence="1" id="KW-0812">Transmembrane</keyword>
<protein>
    <submittedName>
        <fullName evidence="3">Transmembrane protein</fullName>
    </submittedName>
</protein>
<accession>A0A1I8A4M0</accession>
<organism evidence="2 3">
    <name type="scientific">Steinernema glaseri</name>
    <dbReference type="NCBI Taxonomy" id="37863"/>
    <lineage>
        <taxon>Eukaryota</taxon>
        <taxon>Metazoa</taxon>
        <taxon>Ecdysozoa</taxon>
        <taxon>Nematoda</taxon>
        <taxon>Chromadorea</taxon>
        <taxon>Rhabditida</taxon>
        <taxon>Tylenchina</taxon>
        <taxon>Panagrolaimomorpha</taxon>
        <taxon>Strongyloidoidea</taxon>
        <taxon>Steinernematidae</taxon>
        <taxon>Steinernema</taxon>
    </lineage>
</organism>
<evidence type="ECO:0000313" key="3">
    <source>
        <dbReference type="WBParaSite" id="L893_g32975.t1"/>
    </source>
</evidence>
<name>A0A1I8A4M0_9BILA</name>
<evidence type="ECO:0000313" key="2">
    <source>
        <dbReference type="Proteomes" id="UP000095287"/>
    </source>
</evidence>
<proteinExistence type="predicted"/>
<dbReference type="Proteomes" id="UP000095287">
    <property type="component" value="Unplaced"/>
</dbReference>
<dbReference type="WBParaSite" id="L893_g32975.t1">
    <property type="protein sequence ID" value="L893_g32975.t1"/>
    <property type="gene ID" value="L893_g32975"/>
</dbReference>